<dbReference type="EMBL" id="CAVMBE010000060">
    <property type="protein sequence ID" value="CAK4032261.1"/>
    <property type="molecule type" value="Genomic_DNA"/>
</dbReference>
<evidence type="ECO:0000313" key="3">
    <source>
        <dbReference type="Proteomes" id="UP001296104"/>
    </source>
</evidence>
<sequence length="75" mass="8252">MHRDYQTLLLTSEPDDNSPVTYKGPPIGYGARVVQHAASSPGNESQIYGSLLAPRPLYVEQCETAHCAYCKVSRL</sequence>
<dbReference type="AlphaFoldDB" id="A0AAI8Z4K4"/>
<protein>
    <submittedName>
        <fullName evidence="2">Uncharacterized protein</fullName>
    </submittedName>
</protein>
<name>A0AAI8Z4K4_9PEZI</name>
<keyword evidence="3" id="KW-1185">Reference proteome</keyword>
<gene>
    <name evidence="2" type="ORF">LECACI_7A007419</name>
</gene>
<accession>A0AAI8Z4K4</accession>
<comment type="caution">
    <text evidence="2">The sequence shown here is derived from an EMBL/GenBank/DDBJ whole genome shotgun (WGS) entry which is preliminary data.</text>
</comment>
<evidence type="ECO:0000256" key="1">
    <source>
        <dbReference type="SAM" id="MobiDB-lite"/>
    </source>
</evidence>
<evidence type="ECO:0000313" key="2">
    <source>
        <dbReference type="EMBL" id="CAK4032261.1"/>
    </source>
</evidence>
<feature type="region of interest" description="Disordered" evidence="1">
    <location>
        <begin position="1"/>
        <end position="22"/>
    </location>
</feature>
<dbReference type="Proteomes" id="UP001296104">
    <property type="component" value="Unassembled WGS sequence"/>
</dbReference>
<reference evidence="2" key="1">
    <citation type="submission" date="2023-11" db="EMBL/GenBank/DDBJ databases">
        <authorList>
            <person name="Alioto T."/>
            <person name="Alioto T."/>
            <person name="Gomez Garrido J."/>
        </authorList>
    </citation>
    <scope>NUCLEOTIDE SEQUENCE</scope>
</reference>
<proteinExistence type="predicted"/>
<organism evidence="2 3">
    <name type="scientific">Lecanosticta acicola</name>
    <dbReference type="NCBI Taxonomy" id="111012"/>
    <lineage>
        <taxon>Eukaryota</taxon>
        <taxon>Fungi</taxon>
        <taxon>Dikarya</taxon>
        <taxon>Ascomycota</taxon>
        <taxon>Pezizomycotina</taxon>
        <taxon>Dothideomycetes</taxon>
        <taxon>Dothideomycetidae</taxon>
        <taxon>Mycosphaerellales</taxon>
        <taxon>Mycosphaerellaceae</taxon>
        <taxon>Lecanosticta</taxon>
    </lineage>
</organism>